<dbReference type="AlphaFoldDB" id="A0A817ZQQ9"/>
<protein>
    <submittedName>
        <fullName evidence="2">Uncharacterized protein</fullName>
    </submittedName>
</protein>
<feature type="region of interest" description="Disordered" evidence="1">
    <location>
        <begin position="69"/>
        <end position="89"/>
    </location>
</feature>
<dbReference type="Proteomes" id="UP000663872">
    <property type="component" value="Unassembled WGS sequence"/>
</dbReference>
<evidence type="ECO:0000256" key="1">
    <source>
        <dbReference type="SAM" id="MobiDB-lite"/>
    </source>
</evidence>
<evidence type="ECO:0000313" key="3">
    <source>
        <dbReference type="Proteomes" id="UP000663872"/>
    </source>
</evidence>
<proteinExistence type="predicted"/>
<evidence type="ECO:0000313" key="2">
    <source>
        <dbReference type="EMBL" id="CAF3397126.1"/>
    </source>
</evidence>
<sequence>MFELEKEKLLSTTIIFTAKMDAAKADIEKIKEATKGIKDEDKAQIAQGPTINSSERVETAVKSGIATMKQDEHAHKAEQHKNKHNAKVE</sequence>
<organism evidence="2 3">
    <name type="scientific">Rotaria socialis</name>
    <dbReference type="NCBI Taxonomy" id="392032"/>
    <lineage>
        <taxon>Eukaryota</taxon>
        <taxon>Metazoa</taxon>
        <taxon>Spiralia</taxon>
        <taxon>Gnathifera</taxon>
        <taxon>Rotifera</taxon>
        <taxon>Eurotatoria</taxon>
        <taxon>Bdelloidea</taxon>
        <taxon>Philodinida</taxon>
        <taxon>Philodinidae</taxon>
        <taxon>Rotaria</taxon>
    </lineage>
</organism>
<name>A0A817ZQQ9_9BILA</name>
<gene>
    <name evidence="2" type="ORF">GRG538_LOCUS9667</name>
</gene>
<accession>A0A817ZQQ9</accession>
<comment type="caution">
    <text evidence="2">The sequence shown here is derived from an EMBL/GenBank/DDBJ whole genome shotgun (WGS) entry which is preliminary data.</text>
</comment>
<dbReference type="EMBL" id="CAJNYT010001136">
    <property type="protein sequence ID" value="CAF3397126.1"/>
    <property type="molecule type" value="Genomic_DNA"/>
</dbReference>
<reference evidence="2" key="1">
    <citation type="submission" date="2021-02" db="EMBL/GenBank/DDBJ databases">
        <authorList>
            <person name="Nowell W R."/>
        </authorList>
    </citation>
    <scope>NUCLEOTIDE SEQUENCE</scope>
</reference>